<name>A0A131ZZX1_SARSC</name>
<accession>A0A131ZZX1</accession>
<organism evidence="1 2">
    <name type="scientific">Sarcoptes scabiei</name>
    <name type="common">Itch mite</name>
    <name type="synonym">Acarus scabiei</name>
    <dbReference type="NCBI Taxonomy" id="52283"/>
    <lineage>
        <taxon>Eukaryota</taxon>
        <taxon>Metazoa</taxon>
        <taxon>Ecdysozoa</taxon>
        <taxon>Arthropoda</taxon>
        <taxon>Chelicerata</taxon>
        <taxon>Arachnida</taxon>
        <taxon>Acari</taxon>
        <taxon>Acariformes</taxon>
        <taxon>Sarcoptiformes</taxon>
        <taxon>Astigmata</taxon>
        <taxon>Psoroptidia</taxon>
        <taxon>Sarcoptoidea</taxon>
        <taxon>Sarcoptidae</taxon>
        <taxon>Sarcoptinae</taxon>
        <taxon>Sarcoptes</taxon>
    </lineage>
</organism>
<evidence type="ECO:0000313" key="2">
    <source>
        <dbReference type="Proteomes" id="UP000616769"/>
    </source>
</evidence>
<comment type="caution">
    <text evidence="1">The sequence shown here is derived from an EMBL/GenBank/DDBJ whole genome shotgun (WGS) entry which is preliminary data.</text>
</comment>
<dbReference type="AlphaFoldDB" id="A0A131ZZX1"/>
<evidence type="ECO:0000313" key="1">
    <source>
        <dbReference type="EMBL" id="KPM04233.1"/>
    </source>
</evidence>
<proteinExistence type="predicted"/>
<dbReference type="Proteomes" id="UP000616769">
    <property type="component" value="Unassembled WGS sequence"/>
</dbReference>
<protein>
    <submittedName>
        <fullName evidence="1">Uncharacterized protein</fullName>
    </submittedName>
</protein>
<sequence>MIVIGCRETLMDRVPEIKKSIMVIETNFRNSKKTLEHVTDIMIGSIKDRLQNLNTKIIERKNPNLQEGILNNRNNLIVLTEFHH</sequence>
<reference evidence="1 2" key="1">
    <citation type="journal article" date="2015" name="Parasit. Vectors">
        <title>Draft genome of the scabies mite.</title>
        <authorList>
            <person name="Rider S.D.Jr."/>
            <person name="Morgan M.S."/>
            <person name="Arlian L.G."/>
        </authorList>
    </citation>
    <scope>NUCLEOTIDE SEQUENCE [LARGE SCALE GENOMIC DNA]</scope>
    <source>
        <strain evidence="1">Arlian Lab</strain>
    </source>
</reference>
<dbReference type="VEuPathDB" id="VectorBase:SSCA008791"/>
<dbReference type="EMBL" id="JXLN01007827">
    <property type="protein sequence ID" value="KPM04233.1"/>
    <property type="molecule type" value="Genomic_DNA"/>
</dbReference>
<gene>
    <name evidence="1" type="ORF">QR98_0026760</name>
</gene>